<feature type="region of interest" description="Disordered" evidence="1">
    <location>
        <begin position="78"/>
        <end position="106"/>
    </location>
</feature>
<feature type="compositionally biased region" description="Basic and acidic residues" evidence="1">
    <location>
        <begin position="88"/>
        <end position="102"/>
    </location>
</feature>
<proteinExistence type="predicted"/>
<evidence type="ECO:0000313" key="3">
    <source>
        <dbReference type="Proteomes" id="UP000545286"/>
    </source>
</evidence>
<gene>
    <name evidence="2" type="ORF">FHX72_002209</name>
</gene>
<evidence type="ECO:0000313" key="2">
    <source>
        <dbReference type="EMBL" id="MBB2958064.1"/>
    </source>
</evidence>
<keyword evidence="3" id="KW-1185">Reference proteome</keyword>
<reference evidence="2 3" key="1">
    <citation type="submission" date="2020-08" db="EMBL/GenBank/DDBJ databases">
        <title>Sequencing the genomes of 1000 actinobacteria strains.</title>
        <authorList>
            <person name="Klenk H.-P."/>
        </authorList>
    </citation>
    <scope>NUCLEOTIDE SEQUENCE [LARGE SCALE GENOMIC DNA]</scope>
    <source>
        <strain evidence="2 3">DSM 20419</strain>
    </source>
</reference>
<accession>A0A7W4UQ10</accession>
<protein>
    <submittedName>
        <fullName evidence="2">Uncharacterized protein</fullName>
    </submittedName>
</protein>
<name>A0A7W4UQ10_9MICO</name>
<evidence type="ECO:0000256" key="1">
    <source>
        <dbReference type="SAM" id="MobiDB-lite"/>
    </source>
</evidence>
<sequence length="187" mass="19352">MTAQSKAFGKRAILSTSQGVLTAVYYSTPDFIPSKLARGVVKTAITLGVTGLAVLEYRDEKQAAVQRGDLLAQPAAQAPGELIGGPSDRNDEPHPAEGRRDGGGTGSQEGFSDFWLSLTPARRAGLSGLGIAGAIATAAGIAAAERGIYRFSERRAERGVVAAHTKTGLVISGLTTLLALIPPPKDK</sequence>
<dbReference type="AlphaFoldDB" id="A0A7W4UQ10"/>
<dbReference type="EMBL" id="JACHWJ010000003">
    <property type="protein sequence ID" value="MBB2958064.1"/>
    <property type="molecule type" value="Genomic_DNA"/>
</dbReference>
<dbReference type="RefSeq" id="WP_183624968.1">
    <property type="nucleotide sequence ID" value="NZ_JACHWJ010000003.1"/>
</dbReference>
<comment type="caution">
    <text evidence="2">The sequence shown here is derived from an EMBL/GenBank/DDBJ whole genome shotgun (WGS) entry which is preliminary data.</text>
</comment>
<dbReference type="Proteomes" id="UP000545286">
    <property type="component" value="Unassembled WGS sequence"/>
</dbReference>
<organism evidence="2 3">
    <name type="scientific">Pseudoclavibacter helvolus</name>
    <dbReference type="NCBI Taxonomy" id="255205"/>
    <lineage>
        <taxon>Bacteria</taxon>
        <taxon>Bacillati</taxon>
        <taxon>Actinomycetota</taxon>
        <taxon>Actinomycetes</taxon>
        <taxon>Micrococcales</taxon>
        <taxon>Microbacteriaceae</taxon>
        <taxon>Pseudoclavibacter</taxon>
    </lineage>
</organism>